<keyword evidence="3" id="KW-1185">Reference proteome</keyword>
<dbReference type="OrthoDB" id="73255at2"/>
<evidence type="ECO:0000313" key="3">
    <source>
        <dbReference type="Proteomes" id="UP000321306"/>
    </source>
</evidence>
<feature type="transmembrane region" description="Helical" evidence="1">
    <location>
        <begin position="44"/>
        <end position="63"/>
    </location>
</feature>
<keyword evidence="1" id="KW-0472">Membrane</keyword>
<protein>
    <submittedName>
        <fullName evidence="2">Uncharacterized protein</fullName>
    </submittedName>
</protein>
<keyword evidence="1" id="KW-1133">Transmembrane helix</keyword>
<reference evidence="2 3" key="1">
    <citation type="submission" date="2019-07" db="EMBL/GenBank/DDBJ databases">
        <title>Whole genome shotgun sequence of Deinococcus cellulosilyticus NBRC 106333.</title>
        <authorList>
            <person name="Hosoyama A."/>
            <person name="Uohara A."/>
            <person name="Ohji S."/>
            <person name="Ichikawa N."/>
        </authorList>
    </citation>
    <scope>NUCLEOTIDE SEQUENCE [LARGE SCALE GENOMIC DNA]</scope>
    <source>
        <strain evidence="2 3">NBRC 106333</strain>
    </source>
</reference>
<keyword evidence="1" id="KW-0812">Transmembrane</keyword>
<dbReference type="Proteomes" id="UP000321306">
    <property type="component" value="Unassembled WGS sequence"/>
</dbReference>
<dbReference type="Pfam" id="PF20540">
    <property type="entry name" value="DUF6755"/>
    <property type="match status" value="1"/>
</dbReference>
<gene>
    <name evidence="2" type="ORF">DC3_19220</name>
</gene>
<name>A0A511N1D3_DEIC1</name>
<comment type="caution">
    <text evidence="2">The sequence shown here is derived from an EMBL/GenBank/DDBJ whole genome shotgun (WGS) entry which is preliminary data.</text>
</comment>
<organism evidence="2 3">
    <name type="scientific">Deinococcus cellulosilyticus (strain DSM 18568 / NBRC 106333 / KACC 11606 / 5516J-15)</name>
    <dbReference type="NCBI Taxonomy" id="1223518"/>
    <lineage>
        <taxon>Bacteria</taxon>
        <taxon>Thermotogati</taxon>
        <taxon>Deinococcota</taxon>
        <taxon>Deinococci</taxon>
        <taxon>Deinococcales</taxon>
        <taxon>Deinococcaceae</taxon>
        <taxon>Deinococcus</taxon>
    </lineage>
</organism>
<sequence length="68" mass="7577">MRGRSQQKGVMLDLALSFILVLWSIQLFLLITALDAYLGGDTDILWPLALSSLVLAFINVKLVSMVRQ</sequence>
<evidence type="ECO:0000256" key="1">
    <source>
        <dbReference type="SAM" id="Phobius"/>
    </source>
</evidence>
<feature type="transmembrane region" description="Helical" evidence="1">
    <location>
        <begin position="12"/>
        <end position="38"/>
    </location>
</feature>
<dbReference type="AlphaFoldDB" id="A0A511N1D3"/>
<evidence type="ECO:0000313" key="2">
    <source>
        <dbReference type="EMBL" id="GEM46287.1"/>
    </source>
</evidence>
<accession>A0A511N1D3</accession>
<dbReference type="EMBL" id="BJXB01000007">
    <property type="protein sequence ID" value="GEM46287.1"/>
    <property type="molecule type" value="Genomic_DNA"/>
</dbReference>
<dbReference type="RefSeq" id="WP_146884105.1">
    <property type="nucleotide sequence ID" value="NZ_BJXB01000007.1"/>
</dbReference>
<dbReference type="InterPro" id="IPR046643">
    <property type="entry name" value="DUF6755"/>
</dbReference>
<proteinExistence type="predicted"/>